<dbReference type="PROSITE" id="PS51462">
    <property type="entry name" value="NUDIX"/>
    <property type="match status" value="1"/>
</dbReference>
<dbReference type="STRING" id="35752.SAMN05421541_109505"/>
<keyword evidence="5" id="KW-1185">Reference proteome</keyword>
<dbReference type="InterPro" id="IPR015797">
    <property type="entry name" value="NUDIX_hydrolase-like_dom_sf"/>
</dbReference>
<evidence type="ECO:0000313" key="4">
    <source>
        <dbReference type="EMBL" id="SFF39378.1"/>
    </source>
</evidence>
<dbReference type="Gene3D" id="3.90.79.10">
    <property type="entry name" value="Nucleoside Triphosphate Pyrophosphohydrolase"/>
    <property type="match status" value="1"/>
</dbReference>
<dbReference type="Proteomes" id="UP000199645">
    <property type="component" value="Unassembled WGS sequence"/>
</dbReference>
<sequence>MNSVSRLVTRIVSTALQTYWKVFKPSTFGVKALILHPSDPGLCLMIRHSYTDQQRWGLPGGGYRPRREPAEDAVRRECREELGIVLAPVVTVLVETVTELEGKRDRLTIFRGTASTADLRPNREVAEARWTPLDCSGLPDGRLVSRWAEMAISAHRGT</sequence>
<evidence type="ECO:0000313" key="5">
    <source>
        <dbReference type="Proteomes" id="UP000199645"/>
    </source>
</evidence>
<dbReference type="OrthoDB" id="4247482at2"/>
<evidence type="ECO:0000259" key="3">
    <source>
        <dbReference type="PROSITE" id="PS51462"/>
    </source>
</evidence>
<evidence type="ECO:0000256" key="1">
    <source>
        <dbReference type="ARBA" id="ARBA00001946"/>
    </source>
</evidence>
<dbReference type="AlphaFoldDB" id="A0A1I2ICJ9"/>
<dbReference type="SUPFAM" id="SSF55811">
    <property type="entry name" value="Nudix"/>
    <property type="match status" value="1"/>
</dbReference>
<accession>A0A1I2ICJ9</accession>
<dbReference type="GO" id="GO:0016787">
    <property type="term" value="F:hydrolase activity"/>
    <property type="evidence" value="ECO:0007669"/>
    <property type="project" value="UniProtKB-KW"/>
</dbReference>
<reference evidence="4 5" key="1">
    <citation type="submission" date="2016-10" db="EMBL/GenBank/DDBJ databases">
        <authorList>
            <person name="de Groot N.N."/>
        </authorList>
    </citation>
    <scope>NUCLEOTIDE SEQUENCE [LARGE SCALE GENOMIC DNA]</scope>
    <source>
        <strain evidence="4 5">DSM 43019</strain>
    </source>
</reference>
<dbReference type="RefSeq" id="WP_143133954.1">
    <property type="nucleotide sequence ID" value="NZ_BOMT01000052.1"/>
</dbReference>
<dbReference type="EMBL" id="FONV01000009">
    <property type="protein sequence ID" value="SFF39378.1"/>
    <property type="molecule type" value="Genomic_DNA"/>
</dbReference>
<gene>
    <name evidence="4" type="ORF">SAMN05421541_109505</name>
</gene>
<proteinExistence type="predicted"/>
<evidence type="ECO:0000256" key="2">
    <source>
        <dbReference type="ARBA" id="ARBA00022801"/>
    </source>
</evidence>
<dbReference type="PANTHER" id="PTHR43046">
    <property type="entry name" value="GDP-MANNOSE MANNOSYL HYDROLASE"/>
    <property type="match status" value="1"/>
</dbReference>
<dbReference type="Pfam" id="PF00293">
    <property type="entry name" value="NUDIX"/>
    <property type="match status" value="1"/>
</dbReference>
<feature type="domain" description="Nudix hydrolase" evidence="3">
    <location>
        <begin position="25"/>
        <end position="156"/>
    </location>
</feature>
<name>A0A1I2ICJ9_9ACTN</name>
<keyword evidence="2" id="KW-0378">Hydrolase</keyword>
<dbReference type="PANTHER" id="PTHR43046:SF14">
    <property type="entry name" value="MUTT_NUDIX FAMILY PROTEIN"/>
    <property type="match status" value="1"/>
</dbReference>
<protein>
    <submittedName>
        <fullName evidence="4">8-oxo-dGTP pyrophosphatase MutT, NUDIX family</fullName>
    </submittedName>
</protein>
<comment type="cofactor">
    <cofactor evidence="1">
        <name>Mg(2+)</name>
        <dbReference type="ChEBI" id="CHEBI:18420"/>
    </cofactor>
</comment>
<organism evidence="4 5">
    <name type="scientific">Actinoplanes philippinensis</name>
    <dbReference type="NCBI Taxonomy" id="35752"/>
    <lineage>
        <taxon>Bacteria</taxon>
        <taxon>Bacillati</taxon>
        <taxon>Actinomycetota</taxon>
        <taxon>Actinomycetes</taxon>
        <taxon>Micromonosporales</taxon>
        <taxon>Micromonosporaceae</taxon>
        <taxon>Actinoplanes</taxon>
    </lineage>
</organism>
<dbReference type="InterPro" id="IPR000086">
    <property type="entry name" value="NUDIX_hydrolase_dom"/>
</dbReference>